<dbReference type="GO" id="GO:0047522">
    <property type="term" value="F:15-oxoprostaglandin 13-reductase [NAD(P)+] activity"/>
    <property type="evidence" value="ECO:0007669"/>
    <property type="project" value="UniProtKB-EC"/>
</dbReference>
<dbReference type="EC" id="1.3.1.48" evidence="1"/>
<reference evidence="4 5" key="1">
    <citation type="submission" date="2013-11" db="EMBL/GenBank/DDBJ databases">
        <title>Genome sequencing of Stegodyphus mimosarum.</title>
        <authorList>
            <person name="Bechsgaard J."/>
        </authorList>
    </citation>
    <scope>NUCLEOTIDE SEQUENCE [LARGE SCALE GENOMIC DNA]</scope>
</reference>
<dbReference type="Gene3D" id="3.40.50.720">
    <property type="entry name" value="NAD(P)-binding Rossmann-like Domain"/>
    <property type="match status" value="1"/>
</dbReference>
<evidence type="ECO:0000259" key="3">
    <source>
        <dbReference type="SMART" id="SM00829"/>
    </source>
</evidence>
<dbReference type="STRING" id="407821.A0A087T7D4"/>
<dbReference type="Proteomes" id="UP000054359">
    <property type="component" value="Unassembled WGS sequence"/>
</dbReference>
<dbReference type="SUPFAM" id="SSF50129">
    <property type="entry name" value="GroES-like"/>
    <property type="match status" value="1"/>
</dbReference>
<dbReference type="InterPro" id="IPR051397">
    <property type="entry name" value="Zn-ADH-like_protein"/>
</dbReference>
<keyword evidence="2" id="KW-0560">Oxidoreductase</keyword>
<dbReference type="OrthoDB" id="809632at2759"/>
<dbReference type="InterPro" id="IPR011032">
    <property type="entry name" value="GroES-like_sf"/>
</dbReference>
<keyword evidence="5" id="KW-1185">Reference proteome</keyword>
<dbReference type="SUPFAM" id="SSF51735">
    <property type="entry name" value="NAD(P)-binding Rossmann-fold domains"/>
    <property type="match status" value="1"/>
</dbReference>
<dbReference type="EMBL" id="KK113780">
    <property type="protein sequence ID" value="KFM61023.1"/>
    <property type="molecule type" value="Genomic_DNA"/>
</dbReference>
<evidence type="ECO:0000313" key="5">
    <source>
        <dbReference type="Proteomes" id="UP000054359"/>
    </source>
</evidence>
<evidence type="ECO:0000256" key="2">
    <source>
        <dbReference type="ARBA" id="ARBA00023002"/>
    </source>
</evidence>
<name>A0A087T7D4_STEMI</name>
<dbReference type="Gene3D" id="3.90.180.10">
    <property type="entry name" value="Medium-chain alcohol dehydrogenases, catalytic domain"/>
    <property type="match status" value="1"/>
</dbReference>
<dbReference type="InterPro" id="IPR013149">
    <property type="entry name" value="ADH-like_C"/>
</dbReference>
<dbReference type="PANTHER" id="PTHR43677:SF3">
    <property type="entry name" value="PROSTAGLANDIN REDUCTASE 3"/>
    <property type="match status" value="1"/>
</dbReference>
<accession>A0A087T7D4</accession>
<dbReference type="GO" id="GO:0005739">
    <property type="term" value="C:mitochondrion"/>
    <property type="evidence" value="ECO:0007669"/>
    <property type="project" value="TreeGrafter"/>
</dbReference>
<dbReference type="Pfam" id="PF08240">
    <property type="entry name" value="ADH_N"/>
    <property type="match status" value="1"/>
</dbReference>
<dbReference type="AlphaFoldDB" id="A0A087T7D4"/>
<dbReference type="InterPro" id="IPR013154">
    <property type="entry name" value="ADH-like_N"/>
</dbReference>
<evidence type="ECO:0000313" key="4">
    <source>
        <dbReference type="EMBL" id="KFM61023.1"/>
    </source>
</evidence>
<dbReference type="PANTHER" id="PTHR43677">
    <property type="entry name" value="SHORT-CHAIN DEHYDROGENASE/REDUCTASE"/>
    <property type="match status" value="1"/>
</dbReference>
<dbReference type="FunFam" id="3.40.50.720:FF:000121">
    <property type="entry name" value="Prostaglandin reductase 2"/>
    <property type="match status" value="1"/>
</dbReference>
<feature type="domain" description="Enoyl reductase (ER)" evidence="3">
    <location>
        <begin position="19"/>
        <end position="336"/>
    </location>
</feature>
<evidence type="ECO:0000256" key="1">
    <source>
        <dbReference type="ARBA" id="ARBA00011981"/>
    </source>
</evidence>
<gene>
    <name evidence="4" type="ORF">X975_20255</name>
</gene>
<protein>
    <recommendedName>
        <fullName evidence="1">15-oxoprostaglandin 13-reductase</fullName>
        <ecNumber evidence="1">1.3.1.48</ecNumber>
    </recommendedName>
</protein>
<dbReference type="OMA" id="NFADTHQ"/>
<dbReference type="InterPro" id="IPR036291">
    <property type="entry name" value="NAD(P)-bd_dom_sf"/>
</dbReference>
<organism evidence="4 5">
    <name type="scientific">Stegodyphus mimosarum</name>
    <name type="common">African social velvet spider</name>
    <dbReference type="NCBI Taxonomy" id="407821"/>
    <lineage>
        <taxon>Eukaryota</taxon>
        <taxon>Metazoa</taxon>
        <taxon>Ecdysozoa</taxon>
        <taxon>Arthropoda</taxon>
        <taxon>Chelicerata</taxon>
        <taxon>Arachnida</taxon>
        <taxon>Araneae</taxon>
        <taxon>Araneomorphae</taxon>
        <taxon>Entelegynae</taxon>
        <taxon>Eresoidea</taxon>
        <taxon>Eresidae</taxon>
        <taxon>Stegodyphus</taxon>
    </lineage>
</organism>
<sequence>MAQKPTTYKKLVVQKLTSNFREAVTIETVNICHPKKGEICIKNKYVGINATDVNITKGRYFVEGKVPFDIGFEGVGEVVEVGEEVENFKIGQNVAYMSSKLGAYAEYLCVPAAGVFPIPEAKPDYVVLLVSGLTASVGLDKAARITEADTVLITAAAGGAGHIAVQWAKAAGCHVIGTCSTAEKEKILKEFGCDRIINYKTEDLDEILSKEYKKGISVIWETIGGKVFETLFKHLSEKGRLIIIGGISSYKTENKEALAKVDLSSIPEMLLFKSASLQGFLVLHYAECFGTYFKYLSERLENGELKTVCDTGKDSTGTEFFGMEGIIKAVEHLHSG</sequence>
<dbReference type="InterPro" id="IPR020843">
    <property type="entry name" value="ER"/>
</dbReference>
<dbReference type="SMART" id="SM00829">
    <property type="entry name" value="PKS_ER"/>
    <property type="match status" value="1"/>
</dbReference>
<dbReference type="Pfam" id="PF00107">
    <property type="entry name" value="ADH_zinc_N"/>
    <property type="match status" value="1"/>
</dbReference>
<feature type="non-terminal residue" evidence="4">
    <location>
        <position position="336"/>
    </location>
</feature>
<proteinExistence type="predicted"/>